<evidence type="ECO:0000256" key="7">
    <source>
        <dbReference type="ARBA" id="ARBA00022723"/>
    </source>
</evidence>
<dbReference type="HAMAP" id="MF_00042">
    <property type="entry name" value="RNase_H"/>
    <property type="match status" value="1"/>
</dbReference>
<comment type="catalytic activity">
    <reaction evidence="1">
        <text>Endonucleolytic cleavage to 5'-phosphomonoester.</text>
        <dbReference type="EC" id="3.1.26.4"/>
    </reaction>
</comment>
<sequence>MTDSTSLHLDPDTLRRIEAVALKKGKNPLALAREFVVERLYEEEKREGLFDLTGDAPLPPPPPRIGHRSPDGQRATGLIEIYTDGGCEGNPGRGGWAALIYDGPTPEEIHGYEPKTTNNRMELRAAIGGLRHVKAASRVKIYSDSAYLIDTMNKGWLTGWEKNGWKKADKKPVKNVDLWREVLEAVGPHEVEWVKVRGHSGLGATLASGPTSVATPLSNSPYRGALEEADDGHRASSGDRCRYGYETGSG</sequence>
<evidence type="ECO:0000256" key="2">
    <source>
        <dbReference type="ARBA" id="ARBA00001946"/>
    </source>
</evidence>
<dbReference type="GO" id="GO:0043137">
    <property type="term" value="P:DNA replication, removal of RNA primer"/>
    <property type="evidence" value="ECO:0007669"/>
    <property type="project" value="TreeGrafter"/>
</dbReference>
<dbReference type="Gene3D" id="3.30.420.10">
    <property type="entry name" value="Ribonuclease H-like superfamily/Ribonuclease H"/>
    <property type="match status" value="1"/>
</dbReference>
<keyword evidence="7" id="KW-0479">Metal-binding</keyword>
<dbReference type="InterPro" id="IPR036397">
    <property type="entry name" value="RNaseH_sf"/>
</dbReference>
<keyword evidence="10" id="KW-0460">Magnesium</keyword>
<reference evidence="13" key="1">
    <citation type="submission" date="2020-02" db="EMBL/GenBank/DDBJ databases">
        <authorList>
            <person name="Meier V. D."/>
        </authorList>
    </citation>
    <scope>NUCLEOTIDE SEQUENCE</scope>
    <source>
        <strain evidence="13">AVDCRST_MAG01</strain>
    </source>
</reference>
<evidence type="ECO:0000256" key="3">
    <source>
        <dbReference type="ARBA" id="ARBA00005300"/>
    </source>
</evidence>
<dbReference type="GO" id="GO:0004523">
    <property type="term" value="F:RNA-DNA hybrid ribonuclease activity"/>
    <property type="evidence" value="ECO:0007669"/>
    <property type="project" value="UniProtKB-EC"/>
</dbReference>
<proteinExistence type="inferred from homology"/>
<evidence type="ECO:0000256" key="6">
    <source>
        <dbReference type="ARBA" id="ARBA00022722"/>
    </source>
</evidence>
<evidence type="ECO:0000313" key="13">
    <source>
        <dbReference type="EMBL" id="CAA9384350.1"/>
    </source>
</evidence>
<dbReference type="InterPro" id="IPR022892">
    <property type="entry name" value="RNaseHI"/>
</dbReference>
<comment type="subunit">
    <text evidence="4">Monomer.</text>
</comment>
<dbReference type="PROSITE" id="PS50879">
    <property type="entry name" value="RNASE_H_1"/>
    <property type="match status" value="1"/>
</dbReference>
<gene>
    <name evidence="13" type="ORF">AVDCRST_MAG01-01-156</name>
</gene>
<evidence type="ECO:0000259" key="12">
    <source>
        <dbReference type="PROSITE" id="PS50879"/>
    </source>
</evidence>
<feature type="domain" description="RNase H type-1" evidence="12">
    <location>
        <begin position="75"/>
        <end position="216"/>
    </location>
</feature>
<comment type="cofactor">
    <cofactor evidence="2">
        <name>Mg(2+)</name>
        <dbReference type="ChEBI" id="CHEBI:18420"/>
    </cofactor>
</comment>
<keyword evidence="9 13" id="KW-0378">Hydrolase</keyword>
<dbReference type="Pfam" id="PF00075">
    <property type="entry name" value="RNase_H"/>
    <property type="match status" value="1"/>
</dbReference>
<comment type="similarity">
    <text evidence="3">Belongs to the RNase H family.</text>
</comment>
<dbReference type="SUPFAM" id="SSF53098">
    <property type="entry name" value="Ribonuclease H-like"/>
    <property type="match status" value="1"/>
</dbReference>
<evidence type="ECO:0000256" key="5">
    <source>
        <dbReference type="ARBA" id="ARBA00012180"/>
    </source>
</evidence>
<dbReference type="AlphaFoldDB" id="A0A6J4NJ38"/>
<evidence type="ECO:0000256" key="8">
    <source>
        <dbReference type="ARBA" id="ARBA00022759"/>
    </source>
</evidence>
<dbReference type="InterPro" id="IPR012337">
    <property type="entry name" value="RNaseH-like_sf"/>
</dbReference>
<dbReference type="EC" id="3.1.26.4" evidence="5"/>
<dbReference type="InterPro" id="IPR002156">
    <property type="entry name" value="RNaseH_domain"/>
</dbReference>
<dbReference type="EMBL" id="CADCUW010000021">
    <property type="protein sequence ID" value="CAA9384350.1"/>
    <property type="molecule type" value="Genomic_DNA"/>
</dbReference>
<organism evidence="13">
    <name type="scientific">uncultured Rubrobacteraceae bacterium</name>
    <dbReference type="NCBI Taxonomy" id="349277"/>
    <lineage>
        <taxon>Bacteria</taxon>
        <taxon>Bacillati</taxon>
        <taxon>Actinomycetota</taxon>
        <taxon>Rubrobacteria</taxon>
        <taxon>Rubrobacterales</taxon>
        <taxon>Rubrobacteraceae</taxon>
        <taxon>environmental samples</taxon>
    </lineage>
</organism>
<dbReference type="PANTHER" id="PTHR10642">
    <property type="entry name" value="RIBONUCLEASE H1"/>
    <property type="match status" value="1"/>
</dbReference>
<dbReference type="GO" id="GO:0003676">
    <property type="term" value="F:nucleic acid binding"/>
    <property type="evidence" value="ECO:0007669"/>
    <property type="project" value="InterPro"/>
</dbReference>
<dbReference type="InterPro" id="IPR050092">
    <property type="entry name" value="RNase_H"/>
</dbReference>
<feature type="region of interest" description="Disordered" evidence="11">
    <location>
        <begin position="51"/>
        <end position="72"/>
    </location>
</feature>
<dbReference type="CDD" id="cd09278">
    <property type="entry name" value="RNase_HI_prokaryote_like"/>
    <property type="match status" value="1"/>
</dbReference>
<name>A0A6J4NJ38_9ACTN</name>
<keyword evidence="8" id="KW-0255">Endonuclease</keyword>
<dbReference type="GO" id="GO:0046872">
    <property type="term" value="F:metal ion binding"/>
    <property type="evidence" value="ECO:0007669"/>
    <property type="project" value="UniProtKB-KW"/>
</dbReference>
<dbReference type="PANTHER" id="PTHR10642:SF26">
    <property type="entry name" value="RIBONUCLEASE H1"/>
    <property type="match status" value="1"/>
</dbReference>
<evidence type="ECO:0000256" key="4">
    <source>
        <dbReference type="ARBA" id="ARBA00011245"/>
    </source>
</evidence>
<evidence type="ECO:0000256" key="9">
    <source>
        <dbReference type="ARBA" id="ARBA00022801"/>
    </source>
</evidence>
<feature type="non-terminal residue" evidence="13">
    <location>
        <position position="250"/>
    </location>
</feature>
<dbReference type="NCBIfam" id="NF001236">
    <property type="entry name" value="PRK00203.1"/>
    <property type="match status" value="1"/>
</dbReference>
<accession>A0A6J4NJ38</accession>
<protein>
    <recommendedName>
        <fullName evidence="5">ribonuclease H</fullName>
        <ecNumber evidence="5">3.1.26.4</ecNumber>
    </recommendedName>
</protein>
<evidence type="ECO:0000256" key="10">
    <source>
        <dbReference type="ARBA" id="ARBA00022842"/>
    </source>
</evidence>
<keyword evidence="6" id="KW-0540">Nuclease</keyword>
<evidence type="ECO:0000256" key="11">
    <source>
        <dbReference type="SAM" id="MobiDB-lite"/>
    </source>
</evidence>
<evidence type="ECO:0000256" key="1">
    <source>
        <dbReference type="ARBA" id="ARBA00000077"/>
    </source>
</evidence>